<gene>
    <name evidence="1" type="ORF">PAMC26510_17515</name>
</gene>
<comment type="caution">
    <text evidence="1">The sequence shown here is derived from an EMBL/GenBank/DDBJ whole genome shotgun (WGS) entry which is preliminary data.</text>
</comment>
<accession>A0A242MRX9</accession>
<dbReference type="Proteomes" id="UP000194546">
    <property type="component" value="Unassembled WGS sequence"/>
</dbReference>
<evidence type="ECO:0000313" key="2">
    <source>
        <dbReference type="Proteomes" id="UP000194546"/>
    </source>
</evidence>
<protein>
    <submittedName>
        <fullName evidence="1">Uncharacterized protein</fullName>
    </submittedName>
</protein>
<name>A0A242MRX9_CABSO</name>
<reference evidence="1 2" key="1">
    <citation type="submission" date="2017-03" db="EMBL/GenBank/DDBJ databases">
        <title>Genome analysis of strain PAMC 26510.</title>
        <authorList>
            <person name="Oh H.-M."/>
            <person name="Yang J.-A."/>
        </authorList>
    </citation>
    <scope>NUCLEOTIDE SEQUENCE [LARGE SCALE GENOMIC DNA]</scope>
    <source>
        <strain evidence="1 2">PAMC 26510</strain>
    </source>
</reference>
<dbReference type="EMBL" id="NBTY01000093">
    <property type="protein sequence ID" value="OTP73955.1"/>
    <property type="molecule type" value="Genomic_DNA"/>
</dbReference>
<proteinExistence type="predicted"/>
<organism evidence="1 2">
    <name type="scientific">Caballeronia sordidicola</name>
    <name type="common">Burkholderia sordidicola</name>
    <dbReference type="NCBI Taxonomy" id="196367"/>
    <lineage>
        <taxon>Bacteria</taxon>
        <taxon>Pseudomonadati</taxon>
        <taxon>Pseudomonadota</taxon>
        <taxon>Betaproteobacteria</taxon>
        <taxon>Burkholderiales</taxon>
        <taxon>Burkholderiaceae</taxon>
        <taxon>Caballeronia</taxon>
    </lineage>
</organism>
<sequence>MKTVCTGAFTACAARLVHFSTPGVKLREWHAWLAGRGSWHYPIFAVTALESPGKRVRRLHTQPDAHPDCG</sequence>
<dbReference type="AlphaFoldDB" id="A0A242MRX9"/>
<evidence type="ECO:0000313" key="1">
    <source>
        <dbReference type="EMBL" id="OTP73955.1"/>
    </source>
</evidence>